<dbReference type="AlphaFoldDB" id="J3NG79"/>
<feature type="compositionally biased region" description="Basic residues" evidence="1">
    <location>
        <begin position="62"/>
        <end position="76"/>
    </location>
</feature>
<evidence type="ECO:0000313" key="2">
    <source>
        <dbReference type="EMBL" id="EJT80269.1"/>
    </source>
</evidence>
<evidence type="ECO:0000256" key="1">
    <source>
        <dbReference type="SAM" id="MobiDB-lite"/>
    </source>
</evidence>
<accession>J3NG79</accession>
<proteinExistence type="predicted"/>
<protein>
    <submittedName>
        <fullName evidence="2 3">Uncharacterized protein</fullName>
    </submittedName>
</protein>
<keyword evidence="4" id="KW-1185">Reference proteome</keyword>
<dbReference type="VEuPathDB" id="FungiDB:GGTG_00272"/>
<dbReference type="EnsemblFungi" id="EJT80269">
    <property type="protein sequence ID" value="EJT80269"/>
    <property type="gene ID" value="GGTG_00272"/>
</dbReference>
<reference evidence="3" key="5">
    <citation type="submission" date="2018-04" db="UniProtKB">
        <authorList>
            <consortium name="EnsemblFungi"/>
        </authorList>
    </citation>
    <scope>IDENTIFICATION</scope>
    <source>
        <strain evidence="3">R3-111a-1</strain>
    </source>
</reference>
<dbReference type="EMBL" id="GL385395">
    <property type="protein sequence ID" value="EJT80269.1"/>
    <property type="molecule type" value="Genomic_DNA"/>
</dbReference>
<gene>
    <name evidence="3" type="primary">20340730</name>
    <name evidence="2" type="ORF">GGTG_00272</name>
</gene>
<dbReference type="Proteomes" id="UP000006039">
    <property type="component" value="Unassembled WGS sequence"/>
</dbReference>
<organism evidence="2">
    <name type="scientific">Gaeumannomyces tritici (strain R3-111a-1)</name>
    <name type="common">Wheat and barley take-all root rot fungus</name>
    <name type="synonym">Gaeumannomyces graminis var. tritici</name>
    <dbReference type="NCBI Taxonomy" id="644352"/>
    <lineage>
        <taxon>Eukaryota</taxon>
        <taxon>Fungi</taxon>
        <taxon>Dikarya</taxon>
        <taxon>Ascomycota</taxon>
        <taxon>Pezizomycotina</taxon>
        <taxon>Sordariomycetes</taxon>
        <taxon>Sordariomycetidae</taxon>
        <taxon>Magnaporthales</taxon>
        <taxon>Magnaporthaceae</taxon>
        <taxon>Gaeumannomyces</taxon>
    </lineage>
</organism>
<sequence>MAFEIRKITQVGIVHRCVCTWTTARGLSQATAQLAQGCRGWGNRGGKTSITATLAITVHASRGNKKQGGRKEKKNHLAVYPERSGPRRPPARRPSVTACAYLSGRPSQNGVTAPWAPDSADDGKRKKKGKK</sequence>
<feature type="region of interest" description="Disordered" evidence="1">
    <location>
        <begin position="61"/>
        <end position="131"/>
    </location>
</feature>
<reference evidence="2" key="2">
    <citation type="submission" date="2010-07" db="EMBL/GenBank/DDBJ databases">
        <authorList>
            <consortium name="The Broad Institute Genome Sequencing Platform"/>
            <consortium name="Broad Institute Genome Sequencing Center for Infectious Disease"/>
            <person name="Ma L.-J."/>
            <person name="Dead R."/>
            <person name="Young S."/>
            <person name="Zeng Q."/>
            <person name="Koehrsen M."/>
            <person name="Alvarado L."/>
            <person name="Berlin A."/>
            <person name="Chapman S.B."/>
            <person name="Chen Z."/>
            <person name="Freedman E."/>
            <person name="Gellesch M."/>
            <person name="Goldberg J."/>
            <person name="Griggs A."/>
            <person name="Gujja S."/>
            <person name="Heilman E.R."/>
            <person name="Heiman D."/>
            <person name="Hepburn T."/>
            <person name="Howarth C."/>
            <person name="Jen D."/>
            <person name="Larson L."/>
            <person name="Mehta T."/>
            <person name="Neiman D."/>
            <person name="Pearson M."/>
            <person name="Roberts A."/>
            <person name="Saif S."/>
            <person name="Shea T."/>
            <person name="Shenoy N."/>
            <person name="Sisk P."/>
            <person name="Stolte C."/>
            <person name="Sykes S."/>
            <person name="Walk T."/>
            <person name="White J."/>
            <person name="Yandava C."/>
            <person name="Haas B."/>
            <person name="Nusbaum C."/>
            <person name="Birren B."/>
        </authorList>
    </citation>
    <scope>NUCLEOTIDE SEQUENCE</scope>
    <source>
        <strain evidence="2">R3-111a-1</strain>
    </source>
</reference>
<reference evidence="3" key="4">
    <citation type="journal article" date="2015" name="G3 (Bethesda)">
        <title>Genome sequences of three phytopathogenic species of the Magnaporthaceae family of fungi.</title>
        <authorList>
            <person name="Okagaki L.H."/>
            <person name="Nunes C.C."/>
            <person name="Sailsbery J."/>
            <person name="Clay B."/>
            <person name="Brown D."/>
            <person name="John T."/>
            <person name="Oh Y."/>
            <person name="Young N."/>
            <person name="Fitzgerald M."/>
            <person name="Haas B.J."/>
            <person name="Zeng Q."/>
            <person name="Young S."/>
            <person name="Adiconis X."/>
            <person name="Fan L."/>
            <person name="Levin J.Z."/>
            <person name="Mitchell T.K."/>
            <person name="Okubara P.A."/>
            <person name="Farman M.L."/>
            <person name="Kohn L.M."/>
            <person name="Birren B."/>
            <person name="Ma L.-J."/>
            <person name="Dean R.A."/>
        </authorList>
    </citation>
    <scope>NUCLEOTIDE SEQUENCE</scope>
    <source>
        <strain evidence="3">R3-111a-1</strain>
    </source>
</reference>
<dbReference type="HOGENOM" id="CLU_1927724_0_0_1"/>
<evidence type="ECO:0000313" key="4">
    <source>
        <dbReference type="Proteomes" id="UP000006039"/>
    </source>
</evidence>
<reference evidence="2" key="3">
    <citation type="submission" date="2010-09" db="EMBL/GenBank/DDBJ databases">
        <title>Annotation of Gaeumannomyces graminis var. tritici R3-111a-1.</title>
        <authorList>
            <consortium name="The Broad Institute Genome Sequencing Platform"/>
            <person name="Ma L.-J."/>
            <person name="Dead R."/>
            <person name="Young S.K."/>
            <person name="Zeng Q."/>
            <person name="Gargeya S."/>
            <person name="Fitzgerald M."/>
            <person name="Haas B."/>
            <person name="Abouelleil A."/>
            <person name="Alvarado L."/>
            <person name="Arachchi H.M."/>
            <person name="Berlin A."/>
            <person name="Brown A."/>
            <person name="Chapman S.B."/>
            <person name="Chen Z."/>
            <person name="Dunbar C."/>
            <person name="Freedman E."/>
            <person name="Gearin G."/>
            <person name="Gellesch M."/>
            <person name="Goldberg J."/>
            <person name="Griggs A."/>
            <person name="Gujja S."/>
            <person name="Heiman D."/>
            <person name="Howarth C."/>
            <person name="Larson L."/>
            <person name="Lui A."/>
            <person name="MacDonald P.J.P."/>
            <person name="Mehta T."/>
            <person name="Montmayeur A."/>
            <person name="Murphy C."/>
            <person name="Neiman D."/>
            <person name="Pearson M."/>
            <person name="Priest M."/>
            <person name="Roberts A."/>
            <person name="Saif S."/>
            <person name="Shea T."/>
            <person name="Shenoy N."/>
            <person name="Sisk P."/>
            <person name="Stolte C."/>
            <person name="Sykes S."/>
            <person name="Yandava C."/>
            <person name="Wortman J."/>
            <person name="Nusbaum C."/>
            <person name="Birren B."/>
        </authorList>
    </citation>
    <scope>NUCLEOTIDE SEQUENCE</scope>
    <source>
        <strain evidence="2">R3-111a-1</strain>
    </source>
</reference>
<name>J3NG79_GAET3</name>
<dbReference type="GeneID" id="20340730"/>
<evidence type="ECO:0000313" key="3">
    <source>
        <dbReference type="EnsemblFungi" id="EJT80269"/>
    </source>
</evidence>
<reference evidence="4" key="1">
    <citation type="submission" date="2010-07" db="EMBL/GenBank/DDBJ databases">
        <title>The genome sequence of Gaeumannomyces graminis var. tritici strain R3-111a-1.</title>
        <authorList>
            <consortium name="The Broad Institute Genome Sequencing Platform"/>
            <person name="Ma L.-J."/>
            <person name="Dead R."/>
            <person name="Young S."/>
            <person name="Zeng Q."/>
            <person name="Koehrsen M."/>
            <person name="Alvarado L."/>
            <person name="Berlin A."/>
            <person name="Chapman S.B."/>
            <person name="Chen Z."/>
            <person name="Freedman E."/>
            <person name="Gellesch M."/>
            <person name="Goldberg J."/>
            <person name="Griggs A."/>
            <person name="Gujja S."/>
            <person name="Heilman E.R."/>
            <person name="Heiman D."/>
            <person name="Hepburn T."/>
            <person name="Howarth C."/>
            <person name="Jen D."/>
            <person name="Larson L."/>
            <person name="Mehta T."/>
            <person name="Neiman D."/>
            <person name="Pearson M."/>
            <person name="Roberts A."/>
            <person name="Saif S."/>
            <person name="Shea T."/>
            <person name="Shenoy N."/>
            <person name="Sisk P."/>
            <person name="Stolte C."/>
            <person name="Sykes S."/>
            <person name="Walk T."/>
            <person name="White J."/>
            <person name="Yandava C."/>
            <person name="Haas B."/>
            <person name="Nusbaum C."/>
            <person name="Birren B."/>
        </authorList>
    </citation>
    <scope>NUCLEOTIDE SEQUENCE [LARGE SCALE GENOMIC DNA]</scope>
    <source>
        <strain evidence="4">R3-111a-1</strain>
    </source>
</reference>
<dbReference type="RefSeq" id="XP_009216278.1">
    <property type="nucleotide sequence ID" value="XM_009218014.1"/>
</dbReference>